<feature type="transmembrane region" description="Helical" evidence="10">
    <location>
        <begin position="433"/>
        <end position="456"/>
    </location>
</feature>
<sequence>MELRSLTVPELRSFDSSSVPRLAIVDLFVHRPLDTDRSGAPKSRGAVGSSVSNLHGETQRGSQQELKLKRRRVAGSTSVIKKKEDGEGVEESRLHVSQRVIKTVIEVVLPVVFCVLLVVIRDLAPSDEFPEPTYFQNFSIDLLPENLKPNENNGFLDSLTDMVLGDENSRRRRSINAEQIQQHILSGRKRFSIGDFIFGNSWWPIAYAPNNTAVKNVMEMVADDLWADADDMGFATERDMVKHLTTIAKNEDEGDSFFSGVEDVLGGIVFTNDFPDDKTFPKDIKYKIRLKGAPRAGSKRNPFAPPPQWLTEVSYPLFQVPGPRERNKNTGGRPGYYDEGFLSLQYAVDMALARYISGDETATRFSKIKLQRMPYPEYIDDKYLVALQAWMPFVLLASYIYPAINLVKSIVYEKEKKLKESMKMMGLPNWLHWLAWFIKSFMFLIVSTILITILLCTPWKMESSMQFFTQKNNACLLVFHYMYSIQTATCLLLLIIDIARISQANNASTATGLLWFFTYFPYMLLRPRYSSLTQGQKIILSLLSNTCMSLGCQLASMFEGTGAGIQWNNLFSGVSPDDQFTLAHVFGMLILDTLLFSILTWYLEAVRPGEFGVPKPWYFPVTVSYWCGSQSDTTAAEVAKFEHETATHDPDYFEPDPIGLVAGVKVQGLTKIFPRGKKVAVSKVFLDMYEGQITVLLGHNGAGKTTTMSMLTGLFPPTSGTAKVGGYDIVTEMSEVRQSLGLCPQHDVLFDQLTVSEHLYFFCRLKGMAQEDVNREVVEMVEKLKLSDKFDAQSKTLSGGMKRKLSVGIALCGSSRVVFLDEPTSGMDPGARRVIWDLLQQERSTRTILLTTHFMEEADLLGDRIAIMADGVIRCCGSSLFLKKKYGAGYRLITVKEKGCDVDAVTQLLKSHIPEAELDQNVGLELSYVLPNSNVSKFEELFTELEKRKEELKISSYGASQTTMDEVFLRVGEATNSEIMNRPKDATVIPPSSAENGHSLTPVETNELIAKHEPIEQIQLDSMNTNGVVSNGIGGSEVYPTSRRRTPLQRNSGCILILQQFWAMLVKKFLYTARNKILSLTQVLIPVAFLILALIVVNSIPGINDSPPQLPFRLSNFDGTYTPVQVINSNNNTQKLVDALSSSLTGKNKMEVVPSDKKMSTFILDNVSRIY</sequence>
<dbReference type="AlphaFoldDB" id="A0AAV2QVD9"/>
<feature type="transmembrane region" description="Helical" evidence="10">
    <location>
        <begin position="477"/>
        <end position="501"/>
    </location>
</feature>
<evidence type="ECO:0000256" key="1">
    <source>
        <dbReference type="ARBA" id="ARBA00004141"/>
    </source>
</evidence>
<dbReference type="InterPro" id="IPR026082">
    <property type="entry name" value="ABCA"/>
</dbReference>
<dbReference type="GO" id="GO:0016020">
    <property type="term" value="C:membrane"/>
    <property type="evidence" value="ECO:0007669"/>
    <property type="project" value="UniProtKB-SubCell"/>
</dbReference>
<evidence type="ECO:0000259" key="11">
    <source>
        <dbReference type="PROSITE" id="PS50893"/>
    </source>
</evidence>
<dbReference type="InterPro" id="IPR017871">
    <property type="entry name" value="ABC_transporter-like_CS"/>
</dbReference>
<gene>
    <name evidence="12" type="ORF">MNOR_LOCUS17570</name>
</gene>
<dbReference type="Proteomes" id="UP001497623">
    <property type="component" value="Unassembled WGS sequence"/>
</dbReference>
<evidence type="ECO:0000256" key="4">
    <source>
        <dbReference type="ARBA" id="ARBA00022737"/>
    </source>
</evidence>
<feature type="transmembrane region" description="Helical" evidence="10">
    <location>
        <begin position="582"/>
        <end position="603"/>
    </location>
</feature>
<dbReference type="Gene3D" id="3.40.50.300">
    <property type="entry name" value="P-loop containing nucleotide triphosphate hydrolases"/>
    <property type="match status" value="1"/>
</dbReference>
<evidence type="ECO:0000256" key="3">
    <source>
        <dbReference type="ARBA" id="ARBA00022692"/>
    </source>
</evidence>
<dbReference type="SUPFAM" id="SSF52540">
    <property type="entry name" value="P-loop containing nucleoside triphosphate hydrolases"/>
    <property type="match status" value="1"/>
</dbReference>
<feature type="domain" description="ABC transporter" evidence="11">
    <location>
        <begin position="664"/>
        <end position="895"/>
    </location>
</feature>
<dbReference type="Pfam" id="PF12698">
    <property type="entry name" value="ABC2_membrane_3"/>
    <property type="match status" value="1"/>
</dbReference>
<feature type="region of interest" description="Disordered" evidence="9">
    <location>
        <begin position="36"/>
        <end position="68"/>
    </location>
</feature>
<keyword evidence="5" id="KW-0547">Nucleotide-binding</keyword>
<evidence type="ECO:0000256" key="5">
    <source>
        <dbReference type="ARBA" id="ARBA00022741"/>
    </source>
</evidence>
<feature type="compositionally biased region" description="Polar residues" evidence="9">
    <location>
        <begin position="49"/>
        <end position="65"/>
    </location>
</feature>
<dbReference type="GO" id="GO:0016887">
    <property type="term" value="F:ATP hydrolysis activity"/>
    <property type="evidence" value="ECO:0007669"/>
    <property type="project" value="InterPro"/>
</dbReference>
<keyword evidence="6" id="KW-0067">ATP-binding</keyword>
<dbReference type="InterPro" id="IPR056264">
    <property type="entry name" value="R2_ABCA1-4-like"/>
</dbReference>
<name>A0AAV2QVD9_MEGNR</name>
<keyword evidence="4" id="KW-0677">Repeat</keyword>
<dbReference type="InterPro" id="IPR013525">
    <property type="entry name" value="ABC2_TM"/>
</dbReference>
<keyword evidence="3 10" id="KW-0812">Transmembrane</keyword>
<feature type="transmembrane region" description="Helical" evidence="10">
    <location>
        <begin position="507"/>
        <end position="525"/>
    </location>
</feature>
<dbReference type="InterPro" id="IPR003593">
    <property type="entry name" value="AAA+_ATPase"/>
</dbReference>
<dbReference type="Pfam" id="PF23321">
    <property type="entry name" value="R1_ABCA1"/>
    <property type="match status" value="1"/>
</dbReference>
<protein>
    <recommendedName>
        <fullName evidence="11">ABC transporter domain-containing protein</fullName>
    </recommendedName>
</protein>
<proteinExistence type="predicted"/>
<dbReference type="GO" id="GO:0140359">
    <property type="term" value="F:ABC-type transporter activity"/>
    <property type="evidence" value="ECO:0007669"/>
    <property type="project" value="InterPro"/>
</dbReference>
<comment type="caution">
    <text evidence="12">The sequence shown here is derived from an EMBL/GenBank/DDBJ whole genome shotgun (WGS) entry which is preliminary data.</text>
</comment>
<feature type="transmembrane region" description="Helical" evidence="10">
    <location>
        <begin position="1077"/>
        <end position="1097"/>
    </location>
</feature>
<dbReference type="FunFam" id="3.40.50.300:FF:000298">
    <property type="entry name" value="ATP-binding cassette sub-family A member 12"/>
    <property type="match status" value="1"/>
</dbReference>
<dbReference type="EMBL" id="CAXKWB010012144">
    <property type="protein sequence ID" value="CAL4103477.1"/>
    <property type="molecule type" value="Genomic_DNA"/>
</dbReference>
<keyword evidence="8 10" id="KW-0472">Membrane</keyword>
<evidence type="ECO:0000256" key="8">
    <source>
        <dbReference type="ARBA" id="ARBA00023136"/>
    </source>
</evidence>
<dbReference type="InterPro" id="IPR003439">
    <property type="entry name" value="ABC_transporter-like_ATP-bd"/>
</dbReference>
<dbReference type="PANTHER" id="PTHR19229">
    <property type="entry name" value="ATP-BINDING CASSETTE TRANSPORTER SUBFAMILY A ABCA"/>
    <property type="match status" value="1"/>
</dbReference>
<dbReference type="SMART" id="SM00382">
    <property type="entry name" value="AAA"/>
    <property type="match status" value="1"/>
</dbReference>
<feature type="transmembrane region" description="Helical" evidence="10">
    <location>
        <begin position="537"/>
        <end position="558"/>
    </location>
</feature>
<organism evidence="12 13">
    <name type="scientific">Meganyctiphanes norvegica</name>
    <name type="common">Northern krill</name>
    <name type="synonym">Thysanopoda norvegica</name>
    <dbReference type="NCBI Taxonomy" id="48144"/>
    <lineage>
        <taxon>Eukaryota</taxon>
        <taxon>Metazoa</taxon>
        <taxon>Ecdysozoa</taxon>
        <taxon>Arthropoda</taxon>
        <taxon>Crustacea</taxon>
        <taxon>Multicrustacea</taxon>
        <taxon>Malacostraca</taxon>
        <taxon>Eumalacostraca</taxon>
        <taxon>Eucarida</taxon>
        <taxon>Euphausiacea</taxon>
        <taxon>Euphausiidae</taxon>
        <taxon>Meganyctiphanes</taxon>
    </lineage>
</organism>
<evidence type="ECO:0000256" key="6">
    <source>
        <dbReference type="ARBA" id="ARBA00022840"/>
    </source>
</evidence>
<dbReference type="PROSITE" id="PS00211">
    <property type="entry name" value="ABC_TRANSPORTER_1"/>
    <property type="match status" value="1"/>
</dbReference>
<dbReference type="Pfam" id="PF00005">
    <property type="entry name" value="ABC_tran"/>
    <property type="match status" value="1"/>
</dbReference>
<keyword evidence="7 10" id="KW-1133">Transmembrane helix</keyword>
<dbReference type="GO" id="GO:0005319">
    <property type="term" value="F:lipid transporter activity"/>
    <property type="evidence" value="ECO:0007669"/>
    <property type="project" value="TreeGrafter"/>
</dbReference>
<evidence type="ECO:0000313" key="12">
    <source>
        <dbReference type="EMBL" id="CAL4103477.1"/>
    </source>
</evidence>
<dbReference type="PROSITE" id="PS50893">
    <property type="entry name" value="ABC_TRANSPORTER_2"/>
    <property type="match status" value="1"/>
</dbReference>
<dbReference type="GO" id="GO:0005524">
    <property type="term" value="F:ATP binding"/>
    <property type="evidence" value="ECO:0007669"/>
    <property type="project" value="UniProtKB-KW"/>
</dbReference>
<comment type="subcellular location">
    <subcellularLocation>
        <location evidence="1">Membrane</location>
        <topology evidence="1">Multi-pass membrane protein</topology>
    </subcellularLocation>
</comment>
<reference evidence="12 13" key="1">
    <citation type="submission" date="2024-05" db="EMBL/GenBank/DDBJ databases">
        <authorList>
            <person name="Wallberg A."/>
        </authorList>
    </citation>
    <scope>NUCLEOTIDE SEQUENCE [LARGE SCALE GENOMIC DNA]</scope>
</reference>
<keyword evidence="2" id="KW-0813">Transport</keyword>
<accession>A0AAV2QVD9</accession>
<dbReference type="PANTHER" id="PTHR19229:SF250">
    <property type="entry name" value="ABC TRANSPORTER DOMAIN-CONTAINING PROTEIN-RELATED"/>
    <property type="match status" value="1"/>
</dbReference>
<evidence type="ECO:0000256" key="9">
    <source>
        <dbReference type="SAM" id="MobiDB-lite"/>
    </source>
</evidence>
<evidence type="ECO:0000256" key="7">
    <source>
        <dbReference type="ARBA" id="ARBA00022989"/>
    </source>
</evidence>
<evidence type="ECO:0000256" key="10">
    <source>
        <dbReference type="SAM" id="Phobius"/>
    </source>
</evidence>
<dbReference type="CDD" id="cd03263">
    <property type="entry name" value="ABC_subfamily_A"/>
    <property type="match status" value="1"/>
</dbReference>
<dbReference type="InterPro" id="IPR027417">
    <property type="entry name" value="P-loop_NTPase"/>
</dbReference>
<evidence type="ECO:0000313" key="13">
    <source>
        <dbReference type="Proteomes" id="UP001497623"/>
    </source>
</evidence>
<evidence type="ECO:0000256" key="2">
    <source>
        <dbReference type="ARBA" id="ARBA00022448"/>
    </source>
</evidence>
<keyword evidence="13" id="KW-1185">Reference proteome</keyword>